<evidence type="ECO:0000313" key="2">
    <source>
        <dbReference type="Proteomes" id="UP001589611"/>
    </source>
</evidence>
<protein>
    <recommendedName>
        <fullName evidence="3">FxLD family lantipeptide</fullName>
    </recommendedName>
</protein>
<name>A0ABV5SZR0_9MICO</name>
<dbReference type="EMBL" id="JBHMBE010000002">
    <property type="protein sequence ID" value="MFB9645186.1"/>
    <property type="molecule type" value="Genomic_DNA"/>
</dbReference>
<accession>A0ABV5SZR0</accession>
<keyword evidence="2" id="KW-1185">Reference proteome</keyword>
<sequence length="41" mass="3968">MTTSQQPAAVTLEPIAEDKNLLTVAEAGGSCCGGSACGTAN</sequence>
<organism evidence="1 2">
    <name type="scientific">Microbacterium terregens</name>
    <dbReference type="NCBI Taxonomy" id="69363"/>
    <lineage>
        <taxon>Bacteria</taxon>
        <taxon>Bacillati</taxon>
        <taxon>Actinomycetota</taxon>
        <taxon>Actinomycetes</taxon>
        <taxon>Micrococcales</taxon>
        <taxon>Microbacteriaceae</taxon>
        <taxon>Microbacterium</taxon>
    </lineage>
</organism>
<comment type="caution">
    <text evidence="1">The sequence shown here is derived from an EMBL/GenBank/DDBJ whole genome shotgun (WGS) entry which is preliminary data.</text>
</comment>
<proteinExistence type="predicted"/>
<reference evidence="1 2" key="1">
    <citation type="submission" date="2024-09" db="EMBL/GenBank/DDBJ databases">
        <authorList>
            <person name="Sun Q."/>
            <person name="Mori K."/>
        </authorList>
    </citation>
    <scope>NUCLEOTIDE SEQUENCE [LARGE SCALE GENOMIC DNA]</scope>
    <source>
        <strain evidence="1 2">JCM 1342</strain>
    </source>
</reference>
<dbReference type="Proteomes" id="UP001589611">
    <property type="component" value="Unassembled WGS sequence"/>
</dbReference>
<evidence type="ECO:0000313" key="1">
    <source>
        <dbReference type="EMBL" id="MFB9645186.1"/>
    </source>
</evidence>
<gene>
    <name evidence="1" type="ORF">ACFFPJ_05180</name>
</gene>
<dbReference type="RefSeq" id="WP_344714128.1">
    <property type="nucleotide sequence ID" value="NZ_BAAAWH010000001.1"/>
</dbReference>
<evidence type="ECO:0008006" key="3">
    <source>
        <dbReference type="Google" id="ProtNLM"/>
    </source>
</evidence>